<dbReference type="SMART" id="SM00471">
    <property type="entry name" value="HDc"/>
    <property type="match status" value="1"/>
</dbReference>
<dbReference type="EMBL" id="QNRI01000003">
    <property type="protein sequence ID" value="RBO99715.1"/>
    <property type="molecule type" value="Genomic_DNA"/>
</dbReference>
<accession>A0A366ECC4</accession>
<evidence type="ECO:0000259" key="1">
    <source>
        <dbReference type="PROSITE" id="PS51831"/>
    </source>
</evidence>
<comment type="caution">
    <text evidence="2">The sequence shown here is derived from an EMBL/GenBank/DDBJ whole genome shotgun (WGS) entry which is preliminary data.</text>
</comment>
<dbReference type="PANTHER" id="PTHR46246:SF1">
    <property type="entry name" value="GUANOSINE-3',5'-BIS(DIPHOSPHATE) 3'-PYROPHOSPHOHYDROLASE MESH1"/>
    <property type="match status" value="1"/>
</dbReference>
<keyword evidence="3" id="KW-1185">Reference proteome</keyword>
<dbReference type="InterPro" id="IPR052194">
    <property type="entry name" value="MESH1"/>
</dbReference>
<dbReference type="InterPro" id="IPR003607">
    <property type="entry name" value="HD/PDEase_dom"/>
</dbReference>
<evidence type="ECO:0000313" key="2">
    <source>
        <dbReference type="EMBL" id="RBO99715.1"/>
    </source>
</evidence>
<dbReference type="OrthoDB" id="9802385at2"/>
<proteinExistence type="predicted"/>
<dbReference type="Gene3D" id="1.10.3210.10">
    <property type="entry name" value="Hypothetical protein af1432"/>
    <property type="match status" value="1"/>
</dbReference>
<gene>
    <name evidence="2" type="ORF">DES48_10340</name>
</gene>
<dbReference type="PANTHER" id="PTHR46246">
    <property type="entry name" value="GUANOSINE-3',5'-BIS(DIPHOSPHATE) 3'-PYROPHOSPHOHYDROLASE MESH1"/>
    <property type="match status" value="1"/>
</dbReference>
<sequence>MRTDKLMRAITYATKRHEGQTRKVDGMPYIVHPYRVAMLLKSAGYQDDVVIAGLLHDVVEDTDGNIIEISNLFGEHVASLVSYATEPEKSRPWEERKQHTIETLKDAPIEAKLVVCADKIDNLRSILENEYVKGAAVWKFFSRGKEVQQWYYREIYHSLQMNLDHGNVPLLQELKKLVDRFI</sequence>
<dbReference type="Proteomes" id="UP000252254">
    <property type="component" value="Unassembled WGS sequence"/>
</dbReference>
<protein>
    <submittedName>
        <fullName evidence="2">HD domain-containing protein</fullName>
    </submittedName>
</protein>
<dbReference type="Pfam" id="PF13328">
    <property type="entry name" value="HD_4"/>
    <property type="match status" value="1"/>
</dbReference>
<feature type="domain" description="HD" evidence="1">
    <location>
        <begin position="29"/>
        <end position="123"/>
    </location>
</feature>
<name>A0A366ECC4_9BACI</name>
<dbReference type="STRING" id="200904.GCA_900168775_03293"/>
<dbReference type="AlphaFoldDB" id="A0A366ECC4"/>
<dbReference type="RefSeq" id="WP_113867803.1">
    <property type="nucleotide sequence ID" value="NZ_BAABQN010000011.1"/>
</dbReference>
<evidence type="ECO:0000313" key="3">
    <source>
        <dbReference type="Proteomes" id="UP000252254"/>
    </source>
</evidence>
<dbReference type="GO" id="GO:0008893">
    <property type="term" value="F:guanosine-3',5'-bis(diphosphate) 3'-diphosphatase activity"/>
    <property type="evidence" value="ECO:0007669"/>
    <property type="project" value="TreeGrafter"/>
</dbReference>
<dbReference type="SUPFAM" id="SSF109604">
    <property type="entry name" value="HD-domain/PDEase-like"/>
    <property type="match status" value="1"/>
</dbReference>
<dbReference type="InterPro" id="IPR006674">
    <property type="entry name" value="HD_domain"/>
</dbReference>
<dbReference type="PROSITE" id="PS51831">
    <property type="entry name" value="HD"/>
    <property type="match status" value="1"/>
</dbReference>
<dbReference type="CDD" id="cd00077">
    <property type="entry name" value="HDc"/>
    <property type="match status" value="1"/>
</dbReference>
<organism evidence="2 3">
    <name type="scientific">Paraliobacillus ryukyuensis</name>
    <dbReference type="NCBI Taxonomy" id="200904"/>
    <lineage>
        <taxon>Bacteria</taxon>
        <taxon>Bacillati</taxon>
        <taxon>Bacillota</taxon>
        <taxon>Bacilli</taxon>
        <taxon>Bacillales</taxon>
        <taxon>Bacillaceae</taxon>
        <taxon>Paraliobacillus</taxon>
    </lineage>
</organism>
<reference evidence="2 3" key="1">
    <citation type="submission" date="2018-06" db="EMBL/GenBank/DDBJ databases">
        <title>Genomic Encyclopedia of Type Strains, Phase IV (KMG-IV): sequencing the most valuable type-strain genomes for metagenomic binning, comparative biology and taxonomic classification.</title>
        <authorList>
            <person name="Goeker M."/>
        </authorList>
    </citation>
    <scope>NUCLEOTIDE SEQUENCE [LARGE SCALE GENOMIC DNA]</scope>
    <source>
        <strain evidence="2 3">DSM 15140</strain>
    </source>
</reference>